<evidence type="ECO:0000256" key="3">
    <source>
        <dbReference type="ARBA" id="ARBA00022578"/>
    </source>
</evidence>
<dbReference type="EMBL" id="FMBM01000002">
    <property type="protein sequence ID" value="SCC82329.1"/>
    <property type="molecule type" value="Genomic_DNA"/>
</dbReference>
<dbReference type="EMBL" id="FMBM01000001">
    <property type="protein sequence ID" value="SCC77969.1"/>
    <property type="molecule type" value="Genomic_DNA"/>
</dbReference>
<organism evidence="15 17">
    <name type="scientific">Saliniramus fredricksonii</name>
    <dbReference type="NCBI Taxonomy" id="1653334"/>
    <lineage>
        <taxon>Bacteria</taxon>
        <taxon>Pseudomonadati</taxon>
        <taxon>Pseudomonadota</taxon>
        <taxon>Alphaproteobacteria</taxon>
        <taxon>Hyphomicrobiales</taxon>
        <taxon>Salinarimonadaceae</taxon>
        <taxon>Saliniramus</taxon>
    </lineage>
</organism>
<accession>A0ABY0KCZ9</accession>
<evidence type="ECO:0000313" key="15">
    <source>
        <dbReference type="EMBL" id="SCC82329.1"/>
    </source>
</evidence>
<keyword evidence="3 6" id="KW-0815">Transposition</keyword>
<dbReference type="Pfam" id="PF00872">
    <property type="entry name" value="Transposase_mut"/>
    <property type="match status" value="1"/>
</dbReference>
<dbReference type="EMBL" id="FMBM01000001">
    <property type="protein sequence ID" value="SCC79467.1"/>
    <property type="molecule type" value="Genomic_DNA"/>
</dbReference>
<evidence type="ECO:0000256" key="2">
    <source>
        <dbReference type="ARBA" id="ARBA00010961"/>
    </source>
</evidence>
<dbReference type="Proteomes" id="UP000182800">
    <property type="component" value="Unassembled WGS sequence"/>
</dbReference>
<keyword evidence="6" id="KW-0814">Transposable element</keyword>
<evidence type="ECO:0000313" key="10">
    <source>
        <dbReference type="EMBL" id="SCC80177.1"/>
    </source>
</evidence>
<dbReference type="InterPro" id="IPR001207">
    <property type="entry name" value="Transposase_mutator"/>
</dbReference>
<evidence type="ECO:0000313" key="17">
    <source>
        <dbReference type="Proteomes" id="UP000182800"/>
    </source>
</evidence>
<dbReference type="EMBL" id="FMBM01000001">
    <property type="protein sequence ID" value="SCC78513.1"/>
    <property type="molecule type" value="Genomic_DNA"/>
</dbReference>
<evidence type="ECO:0000256" key="4">
    <source>
        <dbReference type="ARBA" id="ARBA00023125"/>
    </source>
</evidence>
<name>A0ABY0KCZ9_9HYPH</name>
<evidence type="ECO:0000256" key="1">
    <source>
        <dbReference type="ARBA" id="ARBA00002190"/>
    </source>
</evidence>
<evidence type="ECO:0000313" key="11">
    <source>
        <dbReference type="EMBL" id="SCC81184.1"/>
    </source>
</evidence>
<proteinExistence type="inferred from homology"/>
<dbReference type="PANTHER" id="PTHR33217">
    <property type="entry name" value="TRANSPOSASE FOR INSERTION SEQUENCE ELEMENT IS1081"/>
    <property type="match status" value="1"/>
</dbReference>
<reference evidence="15 17" key="1">
    <citation type="submission" date="2016-08" db="EMBL/GenBank/DDBJ databases">
        <authorList>
            <person name="Varghese N."/>
            <person name="Submissions Spin"/>
        </authorList>
    </citation>
    <scope>NUCLEOTIDE SEQUENCE [LARGE SCALE GENOMIC DNA]</scope>
    <source>
        <strain evidence="15 17">HL-109</strain>
    </source>
</reference>
<evidence type="ECO:0000313" key="7">
    <source>
        <dbReference type="EMBL" id="SCC77969.1"/>
    </source>
</evidence>
<dbReference type="EMBL" id="FMBM01000002">
    <property type="protein sequence ID" value="SCC81824.1"/>
    <property type="molecule type" value="Genomic_DNA"/>
</dbReference>
<evidence type="ECO:0000256" key="6">
    <source>
        <dbReference type="RuleBase" id="RU365089"/>
    </source>
</evidence>
<dbReference type="EMBL" id="FMBM01000002">
    <property type="protein sequence ID" value="SCC81687.1"/>
    <property type="molecule type" value="Genomic_DNA"/>
</dbReference>
<dbReference type="EMBL" id="FMBM01000003">
    <property type="protein sequence ID" value="SCC82491.1"/>
    <property type="molecule type" value="Genomic_DNA"/>
</dbReference>
<dbReference type="EMBL" id="FMBM01000002">
    <property type="protein sequence ID" value="SCC80177.1"/>
    <property type="molecule type" value="Genomic_DNA"/>
</dbReference>
<gene>
    <name evidence="7" type="ORF">GA0071312_0002</name>
    <name evidence="8" type="ORF">GA0071312_0332</name>
    <name evidence="9" type="ORF">GA0071312_0897</name>
    <name evidence="10" type="ORF">GA0071312_1317</name>
    <name evidence="11" type="ORF">GA0071312_2118</name>
    <name evidence="12" type="ORF">GA0071312_2574</name>
    <name evidence="13" type="ORF">GA0071312_2648</name>
    <name evidence="14" type="ORF">GA0071312_2789</name>
    <name evidence="15" type="ORF">GA0071312_3311</name>
    <name evidence="16" type="ORF">GA0071312_3491</name>
</gene>
<evidence type="ECO:0000313" key="14">
    <source>
        <dbReference type="EMBL" id="SCC81824.1"/>
    </source>
</evidence>
<dbReference type="EMBL" id="FMBM01000002">
    <property type="protein sequence ID" value="SCC81621.1"/>
    <property type="molecule type" value="Genomic_DNA"/>
</dbReference>
<comment type="function">
    <text evidence="1 6">Required for the transposition of the insertion element.</text>
</comment>
<comment type="similarity">
    <text evidence="2 6">Belongs to the transposase mutator family.</text>
</comment>
<evidence type="ECO:0000256" key="5">
    <source>
        <dbReference type="ARBA" id="ARBA00023172"/>
    </source>
</evidence>
<dbReference type="NCBIfam" id="NF033543">
    <property type="entry name" value="transpos_IS256"/>
    <property type="match status" value="1"/>
</dbReference>
<dbReference type="EMBL" id="FMBM01000002">
    <property type="protein sequence ID" value="SCC81184.1"/>
    <property type="molecule type" value="Genomic_DNA"/>
</dbReference>
<dbReference type="PANTHER" id="PTHR33217:SF9">
    <property type="entry name" value="MUTATOR FAMILY TRANSPOSASE"/>
    <property type="match status" value="1"/>
</dbReference>
<comment type="caution">
    <text evidence="15">The sequence shown here is derived from an EMBL/GenBank/DDBJ whole genome shotgun (WGS) entry which is preliminary data.</text>
</comment>
<evidence type="ECO:0000313" key="12">
    <source>
        <dbReference type="EMBL" id="SCC81621.1"/>
    </source>
</evidence>
<evidence type="ECO:0000313" key="13">
    <source>
        <dbReference type="EMBL" id="SCC81687.1"/>
    </source>
</evidence>
<protein>
    <recommendedName>
        <fullName evidence="6">Mutator family transposase</fullName>
    </recommendedName>
</protein>
<keyword evidence="17" id="KW-1185">Reference proteome</keyword>
<keyword evidence="4 6" id="KW-0238">DNA-binding</keyword>
<evidence type="ECO:0000313" key="16">
    <source>
        <dbReference type="EMBL" id="SCC82491.1"/>
    </source>
</evidence>
<evidence type="ECO:0000313" key="9">
    <source>
        <dbReference type="EMBL" id="SCC79467.1"/>
    </source>
</evidence>
<keyword evidence="5 6" id="KW-0233">DNA recombination</keyword>
<evidence type="ECO:0000313" key="8">
    <source>
        <dbReference type="EMBL" id="SCC78513.1"/>
    </source>
</evidence>
<sequence>MKDDITITPLYQPGSVADPLTEIARDGARRMLAAALRAEADTFVEQYAEEALPDGRQRIVRHGYGPQRSIQTGIGPLDVRRPKVRDRATDMPAEKKVRFTSSILPKWARRSKSLDALLPVLYLRGISTGDFQEALSALLGVDAPNLSPGVISRLTGDWQQEYDRWQGRDLSARRYVYIWADGVYLQARMEPQAECILVILGATPEGKKELVGFQVGMRESAQSWRELLVDIKARGLKVPPEIAVGDGGMGFWKALDEVFPGTHHQRC</sequence>